<reference evidence="9 10" key="1">
    <citation type="submission" date="2019-01" db="EMBL/GenBank/DDBJ databases">
        <title>Complete genome sequence of Erythrobacter flavus KJ5.</title>
        <authorList>
            <person name="Kanesaki Y."/>
            <person name="Brotosudarmo T."/>
            <person name="Moriuchi R."/>
            <person name="Awai K."/>
        </authorList>
    </citation>
    <scope>NUCLEOTIDE SEQUENCE [LARGE SCALE GENOMIC DNA]</scope>
    <source>
        <strain evidence="9 10">KJ5</strain>
    </source>
</reference>
<keyword evidence="4 7" id="KW-0812">Transmembrane</keyword>
<evidence type="ECO:0000256" key="6">
    <source>
        <dbReference type="ARBA" id="ARBA00023136"/>
    </source>
</evidence>
<dbReference type="RefSeq" id="WP_130586009.1">
    <property type="nucleotide sequence ID" value="NZ_AP019389.1"/>
</dbReference>
<keyword evidence="10" id="KW-1185">Reference proteome</keyword>
<dbReference type="Pfam" id="PF04239">
    <property type="entry name" value="DUF421"/>
    <property type="match status" value="1"/>
</dbReference>
<evidence type="ECO:0000256" key="5">
    <source>
        <dbReference type="ARBA" id="ARBA00022989"/>
    </source>
</evidence>
<proteinExistence type="inferred from homology"/>
<protein>
    <submittedName>
        <fullName evidence="9">DUF421 domain-containing protein</fullName>
    </submittedName>
</protein>
<keyword evidence="5 7" id="KW-1133">Transmembrane helix</keyword>
<dbReference type="Gene3D" id="3.30.240.20">
    <property type="entry name" value="bsu07140 like domains"/>
    <property type="match status" value="1"/>
</dbReference>
<dbReference type="AlphaFoldDB" id="A0A3T1CG76"/>
<accession>A0A3T1CG76</accession>
<evidence type="ECO:0000313" key="9">
    <source>
        <dbReference type="EMBL" id="BBI19972.1"/>
    </source>
</evidence>
<dbReference type="InterPro" id="IPR007353">
    <property type="entry name" value="DUF421"/>
</dbReference>
<comment type="subcellular location">
    <subcellularLocation>
        <location evidence="1">Cell membrane</location>
        <topology evidence="1">Multi-pass membrane protein</topology>
    </subcellularLocation>
</comment>
<organism evidence="9 10">
    <name type="scientific">Qipengyuania flava</name>
    <dbReference type="NCBI Taxonomy" id="192812"/>
    <lineage>
        <taxon>Bacteria</taxon>
        <taxon>Pseudomonadati</taxon>
        <taxon>Pseudomonadota</taxon>
        <taxon>Alphaproteobacteria</taxon>
        <taxon>Sphingomonadales</taxon>
        <taxon>Erythrobacteraceae</taxon>
        <taxon>Qipengyuania</taxon>
    </lineage>
</organism>
<comment type="similarity">
    <text evidence="2">Belongs to the UPF0702 family.</text>
</comment>
<feature type="domain" description="YetF C-terminal" evidence="8">
    <location>
        <begin position="92"/>
        <end position="161"/>
    </location>
</feature>
<evidence type="ECO:0000256" key="7">
    <source>
        <dbReference type="SAM" id="Phobius"/>
    </source>
</evidence>
<dbReference type="PANTHER" id="PTHR34582:SF6">
    <property type="entry name" value="UPF0702 TRANSMEMBRANE PROTEIN YCAP"/>
    <property type="match status" value="1"/>
</dbReference>
<name>A0A3T1CG76_9SPHN</name>
<feature type="transmembrane region" description="Helical" evidence="7">
    <location>
        <begin position="72"/>
        <end position="90"/>
    </location>
</feature>
<dbReference type="PANTHER" id="PTHR34582">
    <property type="entry name" value="UPF0702 TRANSMEMBRANE PROTEIN YCAP"/>
    <property type="match status" value="1"/>
</dbReference>
<sequence>MAEALNLWSGWPRMVEVGGNALLFYVLIVVMVRLVGKRTTSELNNFDWIINVTIGSLAASGILLKNVATADAITAIAVLAACQFVTTMVVQRSRKAADVVKAEPTLLTHKGRYLRDAMERTRISEEEIRAALRQKGITENAGANWVVLETNGQLSVIPRQDARWDEAEALSDVRGPANLED</sequence>
<gene>
    <name evidence="9" type="ORF">EKJ_08190</name>
</gene>
<dbReference type="GO" id="GO:0005886">
    <property type="term" value="C:plasma membrane"/>
    <property type="evidence" value="ECO:0007669"/>
    <property type="project" value="UniProtKB-SubCell"/>
</dbReference>
<dbReference type="Proteomes" id="UP000290057">
    <property type="component" value="Chromosome"/>
</dbReference>
<dbReference type="EMBL" id="AP019389">
    <property type="protein sequence ID" value="BBI19972.1"/>
    <property type="molecule type" value="Genomic_DNA"/>
</dbReference>
<evidence type="ECO:0000313" key="10">
    <source>
        <dbReference type="Proteomes" id="UP000290057"/>
    </source>
</evidence>
<evidence type="ECO:0000256" key="1">
    <source>
        <dbReference type="ARBA" id="ARBA00004651"/>
    </source>
</evidence>
<evidence type="ECO:0000256" key="4">
    <source>
        <dbReference type="ARBA" id="ARBA00022692"/>
    </source>
</evidence>
<dbReference type="InterPro" id="IPR023090">
    <property type="entry name" value="UPF0702_alpha/beta_dom_sf"/>
</dbReference>
<evidence type="ECO:0000259" key="8">
    <source>
        <dbReference type="Pfam" id="PF04239"/>
    </source>
</evidence>
<feature type="transmembrane region" description="Helical" evidence="7">
    <location>
        <begin position="48"/>
        <end position="66"/>
    </location>
</feature>
<evidence type="ECO:0000256" key="2">
    <source>
        <dbReference type="ARBA" id="ARBA00006448"/>
    </source>
</evidence>
<feature type="transmembrane region" description="Helical" evidence="7">
    <location>
        <begin position="17"/>
        <end position="36"/>
    </location>
</feature>
<evidence type="ECO:0000256" key="3">
    <source>
        <dbReference type="ARBA" id="ARBA00022475"/>
    </source>
</evidence>
<keyword evidence="6 7" id="KW-0472">Membrane</keyword>
<keyword evidence="3" id="KW-1003">Cell membrane</keyword>